<dbReference type="InterPro" id="IPR011701">
    <property type="entry name" value="MFS"/>
</dbReference>
<organism evidence="14">
    <name type="scientific">Aureococcus anophagefferens</name>
    <name type="common">Harmful bloom alga</name>
    <dbReference type="NCBI Taxonomy" id="44056"/>
    <lineage>
        <taxon>Eukaryota</taxon>
        <taxon>Sar</taxon>
        <taxon>Stramenopiles</taxon>
        <taxon>Ochrophyta</taxon>
        <taxon>Pelagophyceae</taxon>
        <taxon>Pelagomonadales</taxon>
        <taxon>Pelagomonadaceae</taxon>
        <taxon>Aureococcus</taxon>
    </lineage>
</organism>
<evidence type="ECO:0000256" key="4">
    <source>
        <dbReference type="ARBA" id="ARBA00022448"/>
    </source>
</evidence>
<dbReference type="EMBL" id="GL833124">
    <property type="protein sequence ID" value="EGB10115.1"/>
    <property type="molecule type" value="Genomic_DNA"/>
</dbReference>
<protein>
    <recommendedName>
        <fullName evidence="3">Molybdate-anion transporter</fullName>
    </recommendedName>
    <alternativeName>
        <fullName evidence="10">Major facilitator superfamily domain-containing protein 5</fullName>
    </alternativeName>
    <alternativeName>
        <fullName evidence="11">Molybdate transporter 2 homolog</fullName>
    </alternativeName>
</protein>
<keyword evidence="6 12" id="KW-0812">Transmembrane</keyword>
<dbReference type="AlphaFoldDB" id="F0Y4F9"/>
<keyword evidence="7 12" id="KW-1133">Transmembrane helix</keyword>
<dbReference type="KEGG" id="aaf:AURANDRAFT_62675"/>
<proteinExistence type="predicted"/>
<feature type="transmembrane region" description="Helical" evidence="12">
    <location>
        <begin position="65"/>
        <end position="86"/>
    </location>
</feature>
<dbReference type="GeneID" id="20224004"/>
<sequence>MALLELLLAHDEHNYAAASLVVVVVYALSAYVAKPGGAGVSAKGANANVDAAPETRAAFASFRRAYVVAFGCGLWCEFAGAAMLFAALRETYPIVVVAELFAASFAGSWASRAFLRRAAEAALGLRGACACGLALYACSALGTAVSCDREGLYALLVASRVAAGVAQPVLQQSFEAYQRSAHAAARYPSGWRRETYEAVGFASTAASLGAGVGAEVFARLAGGDRRAPLAASAAVAAAGAAVVGLAWPAAPPPPEAASSTTGVCGGDAEAGGGFLEFRSVAGTGGRRGVVVTLAGACLDAAAYLALVAWAPVLARVDGDAPFGLVYSLAMAAAVIGTNGFALAASRRPPKFEALAAAACAVGAVAFAVLAYHRDDVPGAVAPFLLFQLAFGCSKPAFASLRGKHVPAESRDAAAKLSSAFVAGAGLALTLLYPGHPTAVFAACAAICGTAAPALALPAAK</sequence>
<dbReference type="Proteomes" id="UP000002729">
    <property type="component" value="Unassembled WGS sequence"/>
</dbReference>
<evidence type="ECO:0000256" key="5">
    <source>
        <dbReference type="ARBA" id="ARBA00022475"/>
    </source>
</evidence>
<feature type="transmembrane region" description="Helical" evidence="12">
    <location>
        <begin position="438"/>
        <end position="459"/>
    </location>
</feature>
<reference evidence="13 14" key="1">
    <citation type="journal article" date="2011" name="Proc. Natl. Acad. Sci. U.S.A.">
        <title>Niche of harmful alga Aureococcus anophagefferens revealed through ecogenomics.</title>
        <authorList>
            <person name="Gobler C.J."/>
            <person name="Berry D.L."/>
            <person name="Dyhrman S.T."/>
            <person name="Wilhelm S.W."/>
            <person name="Salamov A."/>
            <person name="Lobanov A.V."/>
            <person name="Zhang Y."/>
            <person name="Collier J.L."/>
            <person name="Wurch L.L."/>
            <person name="Kustka A.B."/>
            <person name="Dill B.D."/>
            <person name="Shah M."/>
            <person name="VerBerkmoes N.C."/>
            <person name="Kuo A."/>
            <person name="Terry A."/>
            <person name="Pangilinan J."/>
            <person name="Lindquist E.A."/>
            <person name="Lucas S."/>
            <person name="Paulsen I.T."/>
            <person name="Hattenrath-Lehmann T.K."/>
            <person name="Talmage S.C."/>
            <person name="Walker E.A."/>
            <person name="Koch F."/>
            <person name="Burson A.M."/>
            <person name="Marcoval M.A."/>
            <person name="Tang Y.Z."/>
            <person name="Lecleir G.R."/>
            <person name="Coyne K.J."/>
            <person name="Berg G.M."/>
            <person name="Bertrand E.M."/>
            <person name="Saito M.A."/>
            <person name="Gladyshev V.N."/>
            <person name="Grigoriev I.V."/>
        </authorList>
    </citation>
    <scope>NUCLEOTIDE SEQUENCE [LARGE SCALE GENOMIC DNA]</scope>
    <source>
        <strain evidence="14">CCMP 1984</strain>
    </source>
</reference>
<dbReference type="eggNOG" id="KOG4332">
    <property type="taxonomic scope" value="Eukaryota"/>
</dbReference>
<feature type="transmembrane region" description="Helical" evidence="12">
    <location>
        <begin position="288"/>
        <end position="312"/>
    </location>
</feature>
<dbReference type="PANTHER" id="PTHR23516:SF1">
    <property type="entry name" value="MOLYBDATE-ANION TRANSPORTER"/>
    <property type="match status" value="1"/>
</dbReference>
<evidence type="ECO:0000313" key="13">
    <source>
        <dbReference type="EMBL" id="EGB10115.1"/>
    </source>
</evidence>
<feature type="transmembrane region" description="Helical" evidence="12">
    <location>
        <begin position="324"/>
        <end position="344"/>
    </location>
</feature>
<comment type="subcellular location">
    <subcellularLocation>
        <location evidence="2">Cell membrane</location>
        <topology evidence="2">Multi-pass membrane protein</topology>
    </subcellularLocation>
</comment>
<evidence type="ECO:0000256" key="6">
    <source>
        <dbReference type="ARBA" id="ARBA00022692"/>
    </source>
</evidence>
<comment type="function">
    <text evidence="1">Mediates high-affinity intracellular uptake of the rare oligo-element molybdenum.</text>
</comment>
<keyword evidence="5" id="KW-1003">Cell membrane</keyword>
<evidence type="ECO:0000256" key="3">
    <source>
        <dbReference type="ARBA" id="ARBA00021242"/>
    </source>
</evidence>
<evidence type="ECO:0000256" key="2">
    <source>
        <dbReference type="ARBA" id="ARBA00004651"/>
    </source>
</evidence>
<accession>F0Y4F9</accession>
<gene>
    <name evidence="13" type="ORF">AURANDRAFT_62675</name>
</gene>
<feature type="transmembrane region" description="Helical" evidence="12">
    <location>
        <begin position="15"/>
        <end position="33"/>
    </location>
</feature>
<evidence type="ECO:0000313" key="14">
    <source>
        <dbReference type="Proteomes" id="UP000002729"/>
    </source>
</evidence>
<feature type="transmembrane region" description="Helical" evidence="12">
    <location>
        <begin position="92"/>
        <end position="111"/>
    </location>
</feature>
<evidence type="ECO:0000256" key="1">
    <source>
        <dbReference type="ARBA" id="ARBA00003019"/>
    </source>
</evidence>
<feature type="transmembrane region" description="Helical" evidence="12">
    <location>
        <begin position="378"/>
        <end position="400"/>
    </location>
</feature>
<dbReference type="SUPFAM" id="SSF103473">
    <property type="entry name" value="MFS general substrate transporter"/>
    <property type="match status" value="1"/>
</dbReference>
<evidence type="ECO:0000256" key="7">
    <source>
        <dbReference type="ARBA" id="ARBA00022989"/>
    </source>
</evidence>
<dbReference type="OrthoDB" id="10674888at2759"/>
<keyword evidence="4" id="KW-0813">Transport</keyword>
<keyword evidence="9 12" id="KW-0472">Membrane</keyword>
<dbReference type="Pfam" id="PF07690">
    <property type="entry name" value="MFS_1"/>
    <property type="match status" value="1"/>
</dbReference>
<evidence type="ECO:0000256" key="10">
    <source>
        <dbReference type="ARBA" id="ARBA00030646"/>
    </source>
</evidence>
<evidence type="ECO:0000256" key="8">
    <source>
        <dbReference type="ARBA" id="ARBA00023065"/>
    </source>
</evidence>
<dbReference type="PANTHER" id="PTHR23516">
    <property type="entry name" value="SAM (S-ADENOSYL METHIONINE) TRANSPORTER"/>
    <property type="match status" value="1"/>
</dbReference>
<keyword evidence="14" id="KW-1185">Reference proteome</keyword>
<dbReference type="OMA" id="WCEFAGA"/>
<evidence type="ECO:0000256" key="9">
    <source>
        <dbReference type="ARBA" id="ARBA00023136"/>
    </source>
</evidence>
<dbReference type="InParanoid" id="F0Y4F9"/>
<evidence type="ECO:0000256" key="11">
    <source>
        <dbReference type="ARBA" id="ARBA00032555"/>
    </source>
</evidence>
<feature type="transmembrane region" description="Helical" evidence="12">
    <location>
        <begin position="351"/>
        <end position="372"/>
    </location>
</feature>
<dbReference type="GO" id="GO:0015098">
    <property type="term" value="F:molybdate ion transmembrane transporter activity"/>
    <property type="evidence" value="ECO:0007669"/>
    <property type="project" value="InterPro"/>
</dbReference>
<name>F0Y4F9_AURAN</name>
<evidence type="ECO:0000256" key="12">
    <source>
        <dbReference type="SAM" id="Phobius"/>
    </source>
</evidence>
<dbReference type="InterPro" id="IPR008509">
    <property type="entry name" value="MOT2/MFSD5"/>
</dbReference>
<keyword evidence="8" id="KW-0406">Ion transport</keyword>
<dbReference type="RefSeq" id="XP_009034948.1">
    <property type="nucleotide sequence ID" value="XM_009036700.1"/>
</dbReference>
<dbReference type="InterPro" id="IPR036259">
    <property type="entry name" value="MFS_trans_sf"/>
</dbReference>
<feature type="transmembrane region" description="Helical" evidence="12">
    <location>
        <begin position="412"/>
        <end position="432"/>
    </location>
</feature>
<dbReference type="Gene3D" id="1.20.1250.20">
    <property type="entry name" value="MFS general substrate transporter like domains"/>
    <property type="match status" value="1"/>
</dbReference>
<dbReference type="GO" id="GO:0005886">
    <property type="term" value="C:plasma membrane"/>
    <property type="evidence" value="ECO:0007669"/>
    <property type="project" value="UniProtKB-SubCell"/>
</dbReference>
<dbReference type="GO" id="GO:0006811">
    <property type="term" value="P:monoatomic ion transport"/>
    <property type="evidence" value="ECO:0007669"/>
    <property type="project" value="UniProtKB-KW"/>
</dbReference>
<feature type="transmembrane region" description="Helical" evidence="12">
    <location>
        <begin position="123"/>
        <end position="145"/>
    </location>
</feature>